<evidence type="ECO:0000256" key="1">
    <source>
        <dbReference type="SAM" id="MobiDB-lite"/>
    </source>
</evidence>
<keyword evidence="3" id="KW-1185">Reference proteome</keyword>
<gene>
    <name evidence="2" type="ORF">HaLaN_33150</name>
</gene>
<evidence type="ECO:0000313" key="2">
    <source>
        <dbReference type="EMBL" id="GFH33739.1"/>
    </source>
</evidence>
<feature type="region of interest" description="Disordered" evidence="1">
    <location>
        <begin position="40"/>
        <end position="102"/>
    </location>
</feature>
<protein>
    <submittedName>
        <fullName evidence="2">Uncharacterized protein</fullName>
    </submittedName>
</protein>
<proteinExistence type="predicted"/>
<feature type="compositionally biased region" description="Polar residues" evidence="1">
    <location>
        <begin position="40"/>
        <end position="66"/>
    </location>
</feature>
<accession>A0A6A0ALF3</accession>
<dbReference type="AlphaFoldDB" id="A0A6A0ALF3"/>
<dbReference type="Proteomes" id="UP000485058">
    <property type="component" value="Unassembled WGS sequence"/>
</dbReference>
<comment type="caution">
    <text evidence="2">The sequence shown here is derived from an EMBL/GenBank/DDBJ whole genome shotgun (WGS) entry which is preliminary data.</text>
</comment>
<reference evidence="2 3" key="1">
    <citation type="submission" date="2020-02" db="EMBL/GenBank/DDBJ databases">
        <title>Draft genome sequence of Haematococcus lacustris strain NIES-144.</title>
        <authorList>
            <person name="Morimoto D."/>
            <person name="Nakagawa S."/>
            <person name="Yoshida T."/>
            <person name="Sawayama S."/>
        </authorList>
    </citation>
    <scope>NUCLEOTIDE SEQUENCE [LARGE SCALE GENOMIC DNA]</scope>
    <source>
        <strain evidence="2 3">NIES-144</strain>
    </source>
</reference>
<organism evidence="2 3">
    <name type="scientific">Haematococcus lacustris</name>
    <name type="common">Green alga</name>
    <name type="synonym">Haematococcus pluvialis</name>
    <dbReference type="NCBI Taxonomy" id="44745"/>
    <lineage>
        <taxon>Eukaryota</taxon>
        <taxon>Viridiplantae</taxon>
        <taxon>Chlorophyta</taxon>
        <taxon>core chlorophytes</taxon>
        <taxon>Chlorophyceae</taxon>
        <taxon>CS clade</taxon>
        <taxon>Chlamydomonadales</taxon>
        <taxon>Haematococcaceae</taxon>
        <taxon>Haematococcus</taxon>
    </lineage>
</organism>
<evidence type="ECO:0000313" key="3">
    <source>
        <dbReference type="Proteomes" id="UP000485058"/>
    </source>
</evidence>
<feature type="compositionally biased region" description="Basic and acidic residues" evidence="1">
    <location>
        <begin position="69"/>
        <end position="78"/>
    </location>
</feature>
<name>A0A6A0ALF3_HAELA</name>
<sequence>MSPESVQPHVDVLWTYDICTDASLDICTALDTVDICTAKHPSTSAQLPTQSTSAQMHPSTSAQMPSTAKEAKESRKNPDCPAQLALAGRSGQEQPTKPSPKG</sequence>
<dbReference type="EMBL" id="BLLF01009493">
    <property type="protein sequence ID" value="GFH33739.1"/>
    <property type="molecule type" value="Genomic_DNA"/>
</dbReference>